<proteinExistence type="predicted"/>
<evidence type="ECO:0000256" key="1">
    <source>
        <dbReference type="SAM" id="Phobius"/>
    </source>
</evidence>
<keyword evidence="1" id="KW-1133">Transmembrane helix</keyword>
<keyword evidence="1" id="KW-0812">Transmembrane</keyword>
<dbReference type="EMBL" id="CAXIXY010000005">
    <property type="protein sequence ID" value="CAL2087770.1"/>
    <property type="molecule type" value="Genomic_DNA"/>
</dbReference>
<evidence type="ECO:0000313" key="3">
    <source>
        <dbReference type="Proteomes" id="UP001497416"/>
    </source>
</evidence>
<dbReference type="RefSeq" id="WP_348712413.1">
    <property type="nucleotide sequence ID" value="NZ_CAXIXY010000005.1"/>
</dbReference>
<accession>A0ABM9P2I5</accession>
<evidence type="ECO:0000313" key="2">
    <source>
        <dbReference type="EMBL" id="CAL2087770.1"/>
    </source>
</evidence>
<sequence length="178" mass="20698">MVISQKLDQFYTQNNLDKNGGQDNDYFMMKFRFFSLKLPNSEFRKKVVYIHDIEHVLFDCDVSWKGEAYIAGWEIATGMWKHFPIGIMSLWAMGFGLFTHPKDVLNGYKKGLNYTGLIDRKIPKNEIMNLTLKEVDHLLLKKETQTFSSLTFGLWSLVSIIIMTFPLLLVVILGFVFL</sequence>
<protein>
    <submittedName>
        <fullName evidence="2">Uncharacterized protein</fullName>
    </submittedName>
</protein>
<organism evidence="2 3">
    <name type="scientific">Tenacibaculum platacis</name>
    <dbReference type="NCBI Taxonomy" id="3137852"/>
    <lineage>
        <taxon>Bacteria</taxon>
        <taxon>Pseudomonadati</taxon>
        <taxon>Bacteroidota</taxon>
        <taxon>Flavobacteriia</taxon>
        <taxon>Flavobacteriales</taxon>
        <taxon>Flavobacteriaceae</taxon>
        <taxon>Tenacibaculum</taxon>
    </lineage>
</organism>
<keyword evidence="1" id="KW-0472">Membrane</keyword>
<feature type="transmembrane region" description="Helical" evidence="1">
    <location>
        <begin position="152"/>
        <end position="177"/>
    </location>
</feature>
<gene>
    <name evidence="2" type="ORF">T190607A01A_30021</name>
</gene>
<keyword evidence="3" id="KW-1185">Reference proteome</keyword>
<reference evidence="2 3" key="1">
    <citation type="submission" date="2024-05" db="EMBL/GenBank/DDBJ databases">
        <authorList>
            <person name="Duchaud E."/>
        </authorList>
    </citation>
    <scope>NUCLEOTIDE SEQUENCE [LARGE SCALE GENOMIC DNA]</scope>
    <source>
        <strain evidence="2">Ena-SAMPLE-TAB-13-05-2024-13:56:06:370-140302</strain>
    </source>
</reference>
<name>A0ABM9P2I5_9FLAO</name>
<dbReference type="Proteomes" id="UP001497416">
    <property type="component" value="Unassembled WGS sequence"/>
</dbReference>
<comment type="caution">
    <text evidence="2">The sequence shown here is derived from an EMBL/GenBank/DDBJ whole genome shotgun (WGS) entry which is preliminary data.</text>
</comment>